<name>A0A8S0VVQ3_CYCAE</name>
<dbReference type="Proteomes" id="UP000467700">
    <property type="component" value="Unassembled WGS sequence"/>
</dbReference>
<dbReference type="Gene3D" id="1.10.472.10">
    <property type="entry name" value="Cyclin-like"/>
    <property type="match status" value="1"/>
</dbReference>
<gene>
    <name evidence="2" type="ORF">AAE3_LOCUS6641</name>
</gene>
<dbReference type="CDD" id="cd20557">
    <property type="entry name" value="CYCLIN_ScPCL1-like"/>
    <property type="match status" value="1"/>
</dbReference>
<protein>
    <submittedName>
        <fullName evidence="2">Uncharacterized protein</fullName>
    </submittedName>
</protein>
<keyword evidence="3" id="KW-1185">Reference proteome</keyword>
<sequence length="319" mass="35885">MPSTLAQLSLERLECDPVQRSAFVHRQKRDGINFESPVQSPGFGATVVHLMARAFHCQFDQSETDVNAETPLSIYIEKVVFATGYPFIVLIATLTLLERLCARLPRHLYEARRRFSPHRLFTAAYILAAKQHTQVHLGLEITCLFSPDEKDEGFNPISNTYWAHHTSYSLNDIDEMQKEALVVLGGNVVVFPCLKPEAEETVRERKSDPVSSVLPAAELTTTPGSTPPSKVGPCLLCLLPENTRVPNIGLSAEEQIKIFENVSRRVKGMAAQGIEVDQPFLKDETNYTSHYDSSSYSRTSNLRNKGKTTAWWVHERRVE</sequence>
<evidence type="ECO:0000313" key="2">
    <source>
        <dbReference type="EMBL" id="CAA7264274.1"/>
    </source>
</evidence>
<dbReference type="AlphaFoldDB" id="A0A8S0VVQ3"/>
<dbReference type="OrthoDB" id="3048257at2759"/>
<feature type="region of interest" description="Disordered" evidence="1">
    <location>
        <begin position="201"/>
        <end position="226"/>
    </location>
</feature>
<evidence type="ECO:0000313" key="3">
    <source>
        <dbReference type="Proteomes" id="UP000467700"/>
    </source>
</evidence>
<reference evidence="2 3" key="1">
    <citation type="submission" date="2020-01" db="EMBL/GenBank/DDBJ databases">
        <authorList>
            <person name="Gupta K D."/>
        </authorList>
    </citation>
    <scope>NUCLEOTIDE SEQUENCE [LARGE SCALE GENOMIC DNA]</scope>
</reference>
<organism evidence="2 3">
    <name type="scientific">Cyclocybe aegerita</name>
    <name type="common">Black poplar mushroom</name>
    <name type="synonym">Agrocybe aegerita</name>
    <dbReference type="NCBI Taxonomy" id="1973307"/>
    <lineage>
        <taxon>Eukaryota</taxon>
        <taxon>Fungi</taxon>
        <taxon>Dikarya</taxon>
        <taxon>Basidiomycota</taxon>
        <taxon>Agaricomycotina</taxon>
        <taxon>Agaricomycetes</taxon>
        <taxon>Agaricomycetidae</taxon>
        <taxon>Agaricales</taxon>
        <taxon>Agaricineae</taxon>
        <taxon>Bolbitiaceae</taxon>
        <taxon>Cyclocybe</taxon>
    </lineage>
</organism>
<dbReference type="EMBL" id="CACVBS010000044">
    <property type="protein sequence ID" value="CAA7264274.1"/>
    <property type="molecule type" value="Genomic_DNA"/>
</dbReference>
<accession>A0A8S0VVQ3</accession>
<proteinExistence type="predicted"/>
<comment type="caution">
    <text evidence="2">The sequence shown here is derived from an EMBL/GenBank/DDBJ whole genome shotgun (WGS) entry which is preliminary data.</text>
</comment>
<evidence type="ECO:0000256" key="1">
    <source>
        <dbReference type="SAM" id="MobiDB-lite"/>
    </source>
</evidence>